<dbReference type="SUPFAM" id="SSF52540">
    <property type="entry name" value="P-loop containing nucleoside triphosphate hydrolases"/>
    <property type="match status" value="1"/>
</dbReference>
<name>A0A840AEL9_9PROT</name>
<evidence type="ECO:0000313" key="11">
    <source>
        <dbReference type="EMBL" id="MBB3899342.1"/>
    </source>
</evidence>
<keyword evidence="7" id="KW-0304">Gas vesicle</keyword>
<dbReference type="CDD" id="cd00009">
    <property type="entry name" value="AAA"/>
    <property type="match status" value="1"/>
</dbReference>
<dbReference type="GO" id="GO:0005524">
    <property type="term" value="F:ATP binding"/>
    <property type="evidence" value="ECO:0007669"/>
    <property type="project" value="UniProtKB-KW"/>
</dbReference>
<reference evidence="11 12" key="1">
    <citation type="submission" date="2020-08" db="EMBL/GenBank/DDBJ databases">
        <title>Genomic Encyclopedia of Type Strains, Phase IV (KMG-IV): sequencing the most valuable type-strain genomes for metagenomic binning, comparative biology and taxonomic classification.</title>
        <authorList>
            <person name="Goeker M."/>
        </authorList>
    </citation>
    <scope>NUCLEOTIDE SEQUENCE [LARGE SCALE GENOMIC DNA]</scope>
    <source>
        <strain evidence="11 12">DSM 19979</strain>
    </source>
</reference>
<dbReference type="AlphaFoldDB" id="A0A840AEL9"/>
<dbReference type="GO" id="GO:0005737">
    <property type="term" value="C:cytoplasm"/>
    <property type="evidence" value="ECO:0007669"/>
    <property type="project" value="UniProtKB-SubCell"/>
</dbReference>
<dbReference type="Proteomes" id="UP000553193">
    <property type="component" value="Unassembled WGS sequence"/>
</dbReference>
<evidence type="ECO:0000256" key="5">
    <source>
        <dbReference type="ARBA" id="ARBA00022801"/>
    </source>
</evidence>
<protein>
    <submittedName>
        <fullName evidence="11">Gas vesicle protein GvpN</fullName>
    </submittedName>
</protein>
<evidence type="ECO:0000256" key="8">
    <source>
        <dbReference type="ARBA" id="ARBA00035108"/>
    </source>
</evidence>
<dbReference type="InterPro" id="IPR011704">
    <property type="entry name" value="ATPase_dyneun-rel_AAA"/>
</dbReference>
<dbReference type="Gene3D" id="3.40.50.300">
    <property type="entry name" value="P-loop containing nucleotide triphosphate hydrolases"/>
    <property type="match status" value="1"/>
</dbReference>
<comment type="catalytic activity">
    <reaction evidence="9">
        <text>ATP + H2O = ADP + phosphate + H(+)</text>
        <dbReference type="Rhea" id="RHEA:13065"/>
        <dbReference type="ChEBI" id="CHEBI:15377"/>
        <dbReference type="ChEBI" id="CHEBI:15378"/>
        <dbReference type="ChEBI" id="CHEBI:30616"/>
        <dbReference type="ChEBI" id="CHEBI:43474"/>
        <dbReference type="ChEBI" id="CHEBI:456216"/>
    </reaction>
</comment>
<dbReference type="GO" id="GO:0031411">
    <property type="term" value="C:gas vesicle"/>
    <property type="evidence" value="ECO:0007669"/>
    <property type="project" value="UniProtKB-SubCell"/>
</dbReference>
<dbReference type="PANTHER" id="PTHR48103">
    <property type="entry name" value="MIDASIN-RELATED"/>
    <property type="match status" value="1"/>
</dbReference>
<evidence type="ECO:0000256" key="1">
    <source>
        <dbReference type="ARBA" id="ARBA00004496"/>
    </source>
</evidence>
<dbReference type="RefSeq" id="WP_184385529.1">
    <property type="nucleotide sequence ID" value="NZ_JAFFQX010000023.1"/>
</dbReference>
<evidence type="ECO:0000256" key="4">
    <source>
        <dbReference type="ARBA" id="ARBA00022741"/>
    </source>
</evidence>
<evidence type="ECO:0000256" key="2">
    <source>
        <dbReference type="ARBA" id="ARBA00009417"/>
    </source>
</evidence>
<feature type="domain" description="AAA+ ATPase" evidence="10">
    <location>
        <begin position="45"/>
        <end position="208"/>
    </location>
</feature>
<keyword evidence="3" id="KW-0963">Cytoplasm</keyword>
<keyword evidence="12" id="KW-1185">Reference proteome</keyword>
<accession>A0A840AEL9</accession>
<comment type="caution">
    <text evidence="11">The sequence shown here is derived from an EMBL/GenBank/DDBJ whole genome shotgun (WGS) entry which is preliminary data.</text>
</comment>
<dbReference type="Pfam" id="PF07728">
    <property type="entry name" value="AAA_5"/>
    <property type="match status" value="1"/>
</dbReference>
<evidence type="ECO:0000256" key="6">
    <source>
        <dbReference type="ARBA" id="ARBA00022840"/>
    </source>
</evidence>
<keyword evidence="6" id="KW-0067">ATP-binding</keyword>
<evidence type="ECO:0000256" key="3">
    <source>
        <dbReference type="ARBA" id="ARBA00022490"/>
    </source>
</evidence>
<dbReference type="EMBL" id="JACIDJ010000005">
    <property type="protein sequence ID" value="MBB3899342.1"/>
    <property type="molecule type" value="Genomic_DNA"/>
</dbReference>
<evidence type="ECO:0000259" key="10">
    <source>
        <dbReference type="SMART" id="SM00382"/>
    </source>
</evidence>
<keyword evidence="4" id="KW-0547">Nucleotide-binding</keyword>
<comment type="similarity">
    <text evidence="2">Belongs to the CbbQ/NirQ/NorQ/GpvN family.</text>
</comment>
<dbReference type="SMART" id="SM00382">
    <property type="entry name" value="AAA"/>
    <property type="match status" value="1"/>
</dbReference>
<sequence length="327" mass="35947">MPPPPPRDALENESETTLQLRAGAEFVSTDATEALVQRSLRYLEGGYPVHFRGPAGSGKTTLSLHLAERLERPVVLLVGDDSFDTRRLVGGESGTRSRRVVDRYITSVTKVESESEPMWLDRALTVACTEGCTLVYDEFNRAPPAANNVLLTVLEERMLVLPKAGRGETYTRVHPEFRAIFTSNPVDHVGAHEAQNALLDRMVTLDLDGFDRGTEVAVTAARSGLPLADAAAIVDMVRDFRRSREYTQRPTLRASLMIARMTAVQGLAVSADDPDFVQLCLDLLGSRLKPGVGGQPDARHRQMLIKLIEHFCPPTTTRRDARFGGVA</sequence>
<dbReference type="NCBIfam" id="TIGR02640">
    <property type="entry name" value="gas_vesic_GvpN"/>
    <property type="match status" value="1"/>
</dbReference>
<evidence type="ECO:0000313" key="12">
    <source>
        <dbReference type="Proteomes" id="UP000553193"/>
    </source>
</evidence>
<dbReference type="GO" id="GO:0030687">
    <property type="term" value="C:preribosome, large subunit precursor"/>
    <property type="evidence" value="ECO:0007669"/>
    <property type="project" value="TreeGrafter"/>
</dbReference>
<evidence type="ECO:0000256" key="7">
    <source>
        <dbReference type="ARBA" id="ARBA00022987"/>
    </source>
</evidence>
<proteinExistence type="inferred from homology"/>
<organism evidence="11 12">
    <name type="scientific">Roseococcus suduntuyensis</name>
    <dbReference type="NCBI Taxonomy" id="455361"/>
    <lineage>
        <taxon>Bacteria</taxon>
        <taxon>Pseudomonadati</taxon>
        <taxon>Pseudomonadota</taxon>
        <taxon>Alphaproteobacteria</taxon>
        <taxon>Acetobacterales</taxon>
        <taxon>Roseomonadaceae</taxon>
        <taxon>Roseococcus</taxon>
    </lineage>
</organism>
<dbReference type="InterPro" id="IPR013462">
    <property type="entry name" value="Gas-vesicle_GvpN"/>
</dbReference>
<dbReference type="GO" id="GO:0000027">
    <property type="term" value="P:ribosomal large subunit assembly"/>
    <property type="evidence" value="ECO:0007669"/>
    <property type="project" value="TreeGrafter"/>
</dbReference>
<dbReference type="GO" id="GO:0031412">
    <property type="term" value="P:gas vesicle organization"/>
    <property type="evidence" value="ECO:0007669"/>
    <property type="project" value="InterPro"/>
</dbReference>
<comment type="subcellular location">
    <subcellularLocation>
        <location evidence="1">Cytoplasm</location>
    </subcellularLocation>
    <subcellularLocation>
        <location evidence="8">Gas vesicle</location>
    </subcellularLocation>
</comment>
<keyword evidence="5" id="KW-0378">Hydrolase</keyword>
<evidence type="ECO:0000256" key="9">
    <source>
        <dbReference type="ARBA" id="ARBA00049360"/>
    </source>
</evidence>
<dbReference type="InterPro" id="IPR027417">
    <property type="entry name" value="P-loop_NTPase"/>
</dbReference>
<dbReference type="GO" id="GO:0016887">
    <property type="term" value="F:ATP hydrolysis activity"/>
    <property type="evidence" value="ECO:0007669"/>
    <property type="project" value="InterPro"/>
</dbReference>
<dbReference type="PANTHER" id="PTHR48103:SF2">
    <property type="entry name" value="MIDASIN"/>
    <property type="match status" value="1"/>
</dbReference>
<dbReference type="InterPro" id="IPR003593">
    <property type="entry name" value="AAA+_ATPase"/>
</dbReference>
<gene>
    <name evidence="11" type="ORF">GGQ83_002794</name>
</gene>